<keyword evidence="1" id="KW-1133">Transmembrane helix</keyword>
<dbReference type="Proteomes" id="UP000324222">
    <property type="component" value="Unassembled WGS sequence"/>
</dbReference>
<keyword evidence="1" id="KW-0472">Membrane</keyword>
<keyword evidence="3" id="KW-1185">Reference proteome</keyword>
<evidence type="ECO:0000313" key="3">
    <source>
        <dbReference type="Proteomes" id="UP000324222"/>
    </source>
</evidence>
<protein>
    <submittedName>
        <fullName evidence="2">Uncharacterized protein</fullName>
    </submittedName>
</protein>
<comment type="caution">
    <text evidence="2">The sequence shown here is derived from an EMBL/GenBank/DDBJ whole genome shotgun (WGS) entry which is preliminary data.</text>
</comment>
<proteinExistence type="predicted"/>
<keyword evidence="1" id="KW-0812">Transmembrane</keyword>
<reference evidence="2 3" key="1">
    <citation type="submission" date="2019-05" db="EMBL/GenBank/DDBJ databases">
        <title>Another draft genome of Portunus trituberculatus and its Hox gene families provides insights of decapod evolution.</title>
        <authorList>
            <person name="Jeong J.-H."/>
            <person name="Song I."/>
            <person name="Kim S."/>
            <person name="Choi T."/>
            <person name="Kim D."/>
            <person name="Ryu S."/>
            <person name="Kim W."/>
        </authorList>
    </citation>
    <scope>NUCLEOTIDE SEQUENCE [LARGE SCALE GENOMIC DNA]</scope>
    <source>
        <tissue evidence="2">Muscle</tissue>
    </source>
</reference>
<evidence type="ECO:0000313" key="2">
    <source>
        <dbReference type="EMBL" id="MPC88835.1"/>
    </source>
</evidence>
<sequence>MWCECGAIRTHQTITSTTPTTSSLPFLLVLHEHSAEELKEHGNKRAGPNLHKRVREETKAPEFLFVSPRPFSLTPERAEERIRDTEPRSYFLPSLSLSHRLHHGPERRKAPARVGSLKLRPTHRGGDEGKYSCNPKAGVVLLVGMMLCLALWHFKVV</sequence>
<organism evidence="2 3">
    <name type="scientific">Portunus trituberculatus</name>
    <name type="common">Swimming crab</name>
    <name type="synonym">Neptunus trituberculatus</name>
    <dbReference type="NCBI Taxonomy" id="210409"/>
    <lineage>
        <taxon>Eukaryota</taxon>
        <taxon>Metazoa</taxon>
        <taxon>Ecdysozoa</taxon>
        <taxon>Arthropoda</taxon>
        <taxon>Crustacea</taxon>
        <taxon>Multicrustacea</taxon>
        <taxon>Malacostraca</taxon>
        <taxon>Eumalacostraca</taxon>
        <taxon>Eucarida</taxon>
        <taxon>Decapoda</taxon>
        <taxon>Pleocyemata</taxon>
        <taxon>Brachyura</taxon>
        <taxon>Eubrachyura</taxon>
        <taxon>Portunoidea</taxon>
        <taxon>Portunidae</taxon>
        <taxon>Portuninae</taxon>
        <taxon>Portunus</taxon>
    </lineage>
</organism>
<dbReference type="AlphaFoldDB" id="A0A5B7J249"/>
<gene>
    <name evidence="2" type="ORF">E2C01_083756</name>
</gene>
<accession>A0A5B7J249</accession>
<evidence type="ECO:0000256" key="1">
    <source>
        <dbReference type="SAM" id="Phobius"/>
    </source>
</evidence>
<name>A0A5B7J249_PORTR</name>
<dbReference type="EMBL" id="VSRR010079109">
    <property type="protein sequence ID" value="MPC88835.1"/>
    <property type="molecule type" value="Genomic_DNA"/>
</dbReference>
<feature type="transmembrane region" description="Helical" evidence="1">
    <location>
        <begin position="137"/>
        <end position="154"/>
    </location>
</feature>